<feature type="domain" description="U-box" evidence="6">
    <location>
        <begin position="5"/>
        <end position="88"/>
    </location>
</feature>
<dbReference type="UniPathway" id="UPA00143"/>
<dbReference type="InterPro" id="IPR013083">
    <property type="entry name" value="Znf_RING/FYVE/PHD"/>
</dbReference>
<accession>A0A7J0HBC0</accession>
<evidence type="ECO:0000256" key="3">
    <source>
        <dbReference type="ARBA" id="ARBA00022679"/>
    </source>
</evidence>
<keyword evidence="4 5" id="KW-0833">Ubl conjugation pathway</keyword>
<sequence length="418" mass="47131">MDDIDVPQYFLCPISLQIMKDPVTTASGISYDRESIEHWLSARGKDATTKETTCPVTKQPLLVDSEYLTPNHTLRRLIQAWCVANANNGIDPIPTPKSPLNKSHIFKLIRNLNVPELHLKVLKTMEEIAEESDKNRTCMVKAGAMKAMVLMILKCFREGKTSGLEEGLKILHLIWIPTMEDKELVTDNFELIESILWVLRLDMGDDKNVVVKTHALLVLKLIIEVVSSSLLERLKCNFFHEMVKVLRGRNKIPQQATKAALHVLIEACPWGRNRMKILEAGAVFELIELELELKKPEKHVTELILGLLAHLCACADGREQLLKHAGGIPMVAKRILRVSPATDDRALHIFTLVSKFSATNEVLMEMLRVGAVSKLCMVLQSDSAKYLKGKAKEVLRLHSNVWNNSPCIDVYLLTKDPR</sequence>
<dbReference type="Proteomes" id="UP000585474">
    <property type="component" value="Unassembled WGS sequence"/>
</dbReference>
<comment type="caution">
    <text evidence="7">The sequence shown here is derived from an EMBL/GenBank/DDBJ whole genome shotgun (WGS) entry which is preliminary data.</text>
</comment>
<dbReference type="InterPro" id="IPR045210">
    <property type="entry name" value="RING-Ubox_PUB"/>
</dbReference>
<comment type="pathway">
    <text evidence="2 5">Protein modification; protein ubiquitination.</text>
</comment>
<name>A0A7J0HBC0_9ERIC</name>
<dbReference type="EC" id="2.3.2.27" evidence="5"/>
<proteinExistence type="predicted"/>
<dbReference type="GO" id="GO:0061630">
    <property type="term" value="F:ubiquitin protein ligase activity"/>
    <property type="evidence" value="ECO:0007669"/>
    <property type="project" value="UniProtKB-UniRule"/>
</dbReference>
<dbReference type="InterPro" id="IPR045185">
    <property type="entry name" value="PUB22/23/24-like"/>
</dbReference>
<gene>
    <name evidence="7" type="ORF">Acr_28g0009660</name>
</gene>
<dbReference type="GO" id="GO:0016567">
    <property type="term" value="P:protein ubiquitination"/>
    <property type="evidence" value="ECO:0007669"/>
    <property type="project" value="UniProtKB-UniRule"/>
</dbReference>
<dbReference type="CDD" id="cd16664">
    <property type="entry name" value="RING-Ubox_PUB"/>
    <property type="match status" value="1"/>
</dbReference>
<protein>
    <recommendedName>
        <fullName evidence="5 6">U-box domain-containing protein</fullName>
        <ecNumber evidence="5">2.3.2.27</ecNumber>
    </recommendedName>
    <alternativeName>
        <fullName evidence="5">RING-type E3 ubiquitin transferase PUB</fullName>
    </alternativeName>
</protein>
<organism evidence="7 8">
    <name type="scientific">Actinidia rufa</name>
    <dbReference type="NCBI Taxonomy" id="165716"/>
    <lineage>
        <taxon>Eukaryota</taxon>
        <taxon>Viridiplantae</taxon>
        <taxon>Streptophyta</taxon>
        <taxon>Embryophyta</taxon>
        <taxon>Tracheophyta</taxon>
        <taxon>Spermatophyta</taxon>
        <taxon>Magnoliopsida</taxon>
        <taxon>eudicotyledons</taxon>
        <taxon>Gunneridae</taxon>
        <taxon>Pentapetalae</taxon>
        <taxon>asterids</taxon>
        <taxon>Ericales</taxon>
        <taxon>Actinidiaceae</taxon>
        <taxon>Actinidia</taxon>
    </lineage>
</organism>
<dbReference type="Pfam" id="PF04564">
    <property type="entry name" value="U-box"/>
    <property type="match status" value="1"/>
</dbReference>
<dbReference type="Gene3D" id="3.30.40.10">
    <property type="entry name" value="Zinc/RING finger domain, C3HC4 (zinc finger)"/>
    <property type="match status" value="1"/>
</dbReference>
<dbReference type="Pfam" id="PF25598">
    <property type="entry name" value="ARM_PUB"/>
    <property type="match status" value="1"/>
</dbReference>
<reference evidence="7 8" key="1">
    <citation type="submission" date="2019-07" db="EMBL/GenBank/DDBJ databases">
        <title>De Novo Assembly of kiwifruit Actinidia rufa.</title>
        <authorList>
            <person name="Sugita-Konishi S."/>
            <person name="Sato K."/>
            <person name="Mori E."/>
            <person name="Abe Y."/>
            <person name="Kisaki G."/>
            <person name="Hamano K."/>
            <person name="Suezawa K."/>
            <person name="Otani M."/>
            <person name="Fukuda T."/>
            <person name="Manabe T."/>
            <person name="Gomi K."/>
            <person name="Tabuchi M."/>
            <person name="Akimitsu K."/>
            <person name="Kataoka I."/>
        </authorList>
    </citation>
    <scope>NUCLEOTIDE SEQUENCE [LARGE SCALE GENOMIC DNA]</scope>
    <source>
        <strain evidence="8">cv. Fuchu</strain>
    </source>
</reference>
<dbReference type="InterPro" id="IPR016024">
    <property type="entry name" value="ARM-type_fold"/>
</dbReference>
<evidence type="ECO:0000256" key="5">
    <source>
        <dbReference type="RuleBase" id="RU369093"/>
    </source>
</evidence>
<dbReference type="AlphaFoldDB" id="A0A7J0HBC0"/>
<dbReference type="InterPro" id="IPR011989">
    <property type="entry name" value="ARM-like"/>
</dbReference>
<dbReference type="OrthoDB" id="10064100at2759"/>
<evidence type="ECO:0000313" key="7">
    <source>
        <dbReference type="EMBL" id="GFZ20261.1"/>
    </source>
</evidence>
<dbReference type="Gene3D" id="1.25.10.10">
    <property type="entry name" value="Leucine-rich Repeat Variant"/>
    <property type="match status" value="1"/>
</dbReference>
<evidence type="ECO:0000313" key="8">
    <source>
        <dbReference type="Proteomes" id="UP000585474"/>
    </source>
</evidence>
<dbReference type="SUPFAM" id="SSF48371">
    <property type="entry name" value="ARM repeat"/>
    <property type="match status" value="1"/>
</dbReference>
<dbReference type="EMBL" id="BJWL01000028">
    <property type="protein sequence ID" value="GFZ20261.1"/>
    <property type="molecule type" value="Genomic_DNA"/>
</dbReference>
<evidence type="ECO:0000256" key="1">
    <source>
        <dbReference type="ARBA" id="ARBA00000900"/>
    </source>
</evidence>
<keyword evidence="3 5" id="KW-0808">Transferase</keyword>
<dbReference type="PANTHER" id="PTHR22849">
    <property type="entry name" value="WDSAM1 PROTEIN"/>
    <property type="match status" value="1"/>
</dbReference>
<dbReference type="InterPro" id="IPR003613">
    <property type="entry name" value="Ubox_domain"/>
</dbReference>
<keyword evidence="8" id="KW-1185">Reference proteome</keyword>
<evidence type="ECO:0000256" key="2">
    <source>
        <dbReference type="ARBA" id="ARBA00004906"/>
    </source>
</evidence>
<comment type="function">
    <text evidence="5">Functions as an E3 ubiquitin ligase.</text>
</comment>
<dbReference type="PROSITE" id="PS51698">
    <property type="entry name" value="U_BOX"/>
    <property type="match status" value="1"/>
</dbReference>
<dbReference type="SUPFAM" id="SSF57850">
    <property type="entry name" value="RING/U-box"/>
    <property type="match status" value="1"/>
</dbReference>
<dbReference type="PANTHER" id="PTHR22849:SF128">
    <property type="entry name" value="U-BOX DOMAIN-CONTAINING PROTEIN"/>
    <property type="match status" value="1"/>
</dbReference>
<dbReference type="SMART" id="SM00504">
    <property type="entry name" value="Ubox"/>
    <property type="match status" value="1"/>
</dbReference>
<dbReference type="InterPro" id="IPR058678">
    <property type="entry name" value="ARM_PUB"/>
</dbReference>
<comment type="catalytic activity">
    <reaction evidence="1 5">
        <text>S-ubiquitinyl-[E2 ubiquitin-conjugating enzyme]-L-cysteine + [acceptor protein]-L-lysine = [E2 ubiquitin-conjugating enzyme]-L-cysteine + N(6)-ubiquitinyl-[acceptor protein]-L-lysine.</text>
        <dbReference type="EC" id="2.3.2.27"/>
    </reaction>
</comment>
<evidence type="ECO:0000256" key="4">
    <source>
        <dbReference type="ARBA" id="ARBA00022786"/>
    </source>
</evidence>
<evidence type="ECO:0000259" key="6">
    <source>
        <dbReference type="PROSITE" id="PS51698"/>
    </source>
</evidence>